<keyword evidence="1" id="KW-0812">Transmembrane</keyword>
<keyword evidence="1" id="KW-0472">Membrane</keyword>
<dbReference type="EMBL" id="UZAG01003566">
    <property type="protein sequence ID" value="VDO15542.1"/>
    <property type="molecule type" value="Genomic_DNA"/>
</dbReference>
<dbReference type="Proteomes" id="UP000280834">
    <property type="component" value="Unassembled WGS sequence"/>
</dbReference>
<feature type="transmembrane region" description="Helical" evidence="1">
    <location>
        <begin position="41"/>
        <end position="58"/>
    </location>
</feature>
<dbReference type="AlphaFoldDB" id="A0A0R3QDS6"/>
<evidence type="ECO:0000313" key="2">
    <source>
        <dbReference type="EMBL" id="VDO15542.1"/>
    </source>
</evidence>
<accession>A0A0R3QDS6</accession>
<keyword evidence="1" id="KW-1133">Transmembrane helix</keyword>
<evidence type="ECO:0000256" key="1">
    <source>
        <dbReference type="SAM" id="Phobius"/>
    </source>
</evidence>
<keyword evidence="3" id="KW-1185">Reference proteome</keyword>
<organism evidence="4">
    <name type="scientific">Brugia timori</name>
    <dbReference type="NCBI Taxonomy" id="42155"/>
    <lineage>
        <taxon>Eukaryota</taxon>
        <taxon>Metazoa</taxon>
        <taxon>Ecdysozoa</taxon>
        <taxon>Nematoda</taxon>
        <taxon>Chromadorea</taxon>
        <taxon>Rhabditida</taxon>
        <taxon>Spirurina</taxon>
        <taxon>Spiruromorpha</taxon>
        <taxon>Filarioidea</taxon>
        <taxon>Onchocercidae</taxon>
        <taxon>Brugia</taxon>
    </lineage>
</organism>
<protein>
    <submittedName>
        <fullName evidence="2 4">Uncharacterized protein</fullName>
    </submittedName>
</protein>
<sequence>MKLSLKSFQIKLTTVSFLKTMKILINGLYKVSANVMFCVNLNFRFLFLLVKICLLLIIKQYLDFLSFM</sequence>
<name>A0A0R3QDS6_9BILA</name>
<gene>
    <name evidence="2" type="ORF">BTMF_LOCUS3808</name>
</gene>
<proteinExistence type="predicted"/>
<evidence type="ECO:0000313" key="4">
    <source>
        <dbReference type="WBParaSite" id="BTMF_0000451201-mRNA-1"/>
    </source>
</evidence>
<dbReference type="WBParaSite" id="BTMF_0000451201-mRNA-1">
    <property type="protein sequence ID" value="BTMF_0000451201-mRNA-1"/>
    <property type="gene ID" value="BTMF_0000451201"/>
</dbReference>
<reference evidence="4" key="1">
    <citation type="submission" date="2017-02" db="UniProtKB">
        <authorList>
            <consortium name="WormBaseParasite"/>
        </authorList>
    </citation>
    <scope>IDENTIFICATION</scope>
</reference>
<reference evidence="2 3" key="2">
    <citation type="submission" date="2018-11" db="EMBL/GenBank/DDBJ databases">
        <authorList>
            <consortium name="Pathogen Informatics"/>
        </authorList>
    </citation>
    <scope>NUCLEOTIDE SEQUENCE [LARGE SCALE GENOMIC DNA]</scope>
</reference>
<evidence type="ECO:0000313" key="3">
    <source>
        <dbReference type="Proteomes" id="UP000280834"/>
    </source>
</evidence>